<dbReference type="Proteomes" id="UP001552299">
    <property type="component" value="Unassembled WGS sequence"/>
</dbReference>
<protein>
    <submittedName>
        <fullName evidence="1">Uncharacterized protein</fullName>
    </submittedName>
</protein>
<keyword evidence="2" id="KW-1185">Reference proteome</keyword>
<reference evidence="1 2" key="1">
    <citation type="journal article" date="2024" name="Plant Biotechnol. J.">
        <title>Dendrobium thyrsiflorum genome and its molecular insights into genes involved in important horticultural traits.</title>
        <authorList>
            <person name="Chen B."/>
            <person name="Wang J.Y."/>
            <person name="Zheng P.J."/>
            <person name="Li K.L."/>
            <person name="Liang Y.M."/>
            <person name="Chen X.F."/>
            <person name="Zhang C."/>
            <person name="Zhao X."/>
            <person name="He X."/>
            <person name="Zhang G.Q."/>
            <person name="Liu Z.J."/>
            <person name="Xu Q."/>
        </authorList>
    </citation>
    <scope>NUCLEOTIDE SEQUENCE [LARGE SCALE GENOMIC DNA]</scope>
    <source>
        <strain evidence="1">GZMU011</strain>
    </source>
</reference>
<comment type="caution">
    <text evidence="1">The sequence shown here is derived from an EMBL/GenBank/DDBJ whole genome shotgun (WGS) entry which is preliminary data.</text>
</comment>
<name>A0ABD0U7M4_DENTH</name>
<evidence type="ECO:0000313" key="2">
    <source>
        <dbReference type="Proteomes" id="UP001552299"/>
    </source>
</evidence>
<accession>A0ABD0U7M4</accession>
<gene>
    <name evidence="1" type="ORF">M5K25_023294</name>
</gene>
<organism evidence="1 2">
    <name type="scientific">Dendrobium thyrsiflorum</name>
    <name type="common">Pinecone-like raceme dendrobium</name>
    <name type="synonym">Orchid</name>
    <dbReference type="NCBI Taxonomy" id="117978"/>
    <lineage>
        <taxon>Eukaryota</taxon>
        <taxon>Viridiplantae</taxon>
        <taxon>Streptophyta</taxon>
        <taxon>Embryophyta</taxon>
        <taxon>Tracheophyta</taxon>
        <taxon>Spermatophyta</taxon>
        <taxon>Magnoliopsida</taxon>
        <taxon>Liliopsida</taxon>
        <taxon>Asparagales</taxon>
        <taxon>Orchidaceae</taxon>
        <taxon>Epidendroideae</taxon>
        <taxon>Malaxideae</taxon>
        <taxon>Dendrobiinae</taxon>
        <taxon>Dendrobium</taxon>
    </lineage>
</organism>
<sequence length="79" mass="8823">MVAMLNGQLLKSFGCRRVGVGSALFIELGLWRVVSAIKKMLESLRENVTYAILPPSFLQRQWATITVLPFLNGTEQSIN</sequence>
<dbReference type="AlphaFoldDB" id="A0ABD0U7M4"/>
<dbReference type="EMBL" id="JANQDX010000017">
    <property type="protein sequence ID" value="KAL0908785.1"/>
    <property type="molecule type" value="Genomic_DNA"/>
</dbReference>
<proteinExistence type="predicted"/>
<evidence type="ECO:0000313" key="1">
    <source>
        <dbReference type="EMBL" id="KAL0908785.1"/>
    </source>
</evidence>